<sequence>MQSWNFKSLVLCNEINLNKIAAHFGINKKFKWEDPLVLQDSTLKGLVNNLENKYVYVYYYGSIVFINMEHHEMMDIVNYLKNVDENLKNNFPDEYIDEYRLEVDQSYDYMLYNDLMTSNEFAPYYLDILSSVLAKSTSLRKIETDTDKLLDSIENVINYLDTGKFNMSDEEIAKTSAKVLRFKYHTISNLMLLDKPRSAWDNEDIESFFMQVTELFDFKDRYQKITRKTEVLQDITDVFASLTHEKRGTKLEIMVIVLILFELLIAFAEFIFRIH</sequence>
<accession>A0ABS1TDW6</accession>
<reference evidence="3 4" key="1">
    <citation type="submission" date="2021-01" db="EMBL/GenBank/DDBJ databases">
        <title>Genome public.</title>
        <authorList>
            <person name="Liu C."/>
            <person name="Sun Q."/>
        </authorList>
    </citation>
    <scope>NUCLEOTIDE SEQUENCE [LARGE SCALE GENOMIC DNA]</scope>
    <source>
        <strain evidence="3 4">YIM B02515</strain>
    </source>
</reference>
<organism evidence="3 4">
    <name type="scientific">Clostridium rhizosphaerae</name>
    <dbReference type="NCBI Taxonomy" id="2803861"/>
    <lineage>
        <taxon>Bacteria</taxon>
        <taxon>Bacillati</taxon>
        <taxon>Bacillota</taxon>
        <taxon>Clostridia</taxon>
        <taxon>Eubacteriales</taxon>
        <taxon>Clostridiaceae</taxon>
        <taxon>Clostridium</taxon>
    </lineage>
</organism>
<dbReference type="RefSeq" id="WP_202749568.1">
    <property type="nucleotide sequence ID" value="NZ_JAESWC010000008.1"/>
</dbReference>
<proteinExistence type="predicted"/>
<feature type="domain" description="DUF155" evidence="2">
    <location>
        <begin position="55"/>
        <end position="224"/>
    </location>
</feature>
<dbReference type="EMBL" id="JAESWC010000008">
    <property type="protein sequence ID" value="MBL4936816.1"/>
    <property type="molecule type" value="Genomic_DNA"/>
</dbReference>
<evidence type="ECO:0000259" key="2">
    <source>
        <dbReference type="Pfam" id="PF02582"/>
    </source>
</evidence>
<keyword evidence="1" id="KW-1133">Transmembrane helix</keyword>
<keyword evidence="1" id="KW-0812">Transmembrane</keyword>
<dbReference type="PANTHER" id="PTHR16255:SF1">
    <property type="entry name" value="REQUIRED FOR MEIOTIC NUCLEAR DIVISION PROTEIN 1 HOMOLOG"/>
    <property type="match status" value="1"/>
</dbReference>
<keyword evidence="1" id="KW-0472">Membrane</keyword>
<evidence type="ECO:0000313" key="3">
    <source>
        <dbReference type="EMBL" id="MBL4936816.1"/>
    </source>
</evidence>
<gene>
    <name evidence="3" type="ORF">JK636_13725</name>
</gene>
<dbReference type="InterPro" id="IPR003734">
    <property type="entry name" value="DUF155"/>
</dbReference>
<keyword evidence="4" id="KW-1185">Reference proteome</keyword>
<feature type="transmembrane region" description="Helical" evidence="1">
    <location>
        <begin position="253"/>
        <end position="272"/>
    </location>
</feature>
<dbReference type="InterPro" id="IPR051624">
    <property type="entry name" value="RMD1/Sad1-interacting"/>
</dbReference>
<name>A0ABS1TDW6_9CLOT</name>
<evidence type="ECO:0000313" key="4">
    <source>
        <dbReference type="Proteomes" id="UP000632377"/>
    </source>
</evidence>
<evidence type="ECO:0000256" key="1">
    <source>
        <dbReference type="SAM" id="Phobius"/>
    </source>
</evidence>
<dbReference type="Pfam" id="PF02582">
    <property type="entry name" value="DUF155"/>
    <property type="match status" value="1"/>
</dbReference>
<dbReference type="PANTHER" id="PTHR16255">
    <property type="entry name" value="REQUIRED FOR MEIOTIC NUCLEAR DIVISION PROTEIN 1 HOMOLOG"/>
    <property type="match status" value="1"/>
</dbReference>
<protein>
    <submittedName>
        <fullName evidence="3">RMD1 family protein</fullName>
    </submittedName>
</protein>
<dbReference type="Proteomes" id="UP000632377">
    <property type="component" value="Unassembled WGS sequence"/>
</dbReference>
<comment type="caution">
    <text evidence="3">The sequence shown here is derived from an EMBL/GenBank/DDBJ whole genome shotgun (WGS) entry which is preliminary data.</text>
</comment>